<evidence type="ECO:0000256" key="1">
    <source>
        <dbReference type="ARBA" id="ARBA00004236"/>
    </source>
</evidence>
<proteinExistence type="predicted"/>
<dbReference type="InterPro" id="IPR058876">
    <property type="entry name" value="Ig-like_ZP"/>
</dbReference>
<dbReference type="GO" id="GO:0005576">
    <property type="term" value="C:extracellular region"/>
    <property type="evidence" value="ECO:0007669"/>
    <property type="project" value="UniProtKB-SubCell"/>
</dbReference>
<keyword evidence="7" id="KW-0325">Glycoprotein</keyword>
<evidence type="ECO:0000256" key="6">
    <source>
        <dbReference type="ARBA" id="ARBA00023157"/>
    </source>
</evidence>
<dbReference type="SMART" id="SM00241">
    <property type="entry name" value="ZP"/>
    <property type="match status" value="1"/>
</dbReference>
<dbReference type="PRINTS" id="PR00023">
    <property type="entry name" value="ZPELLUCIDA"/>
</dbReference>
<evidence type="ECO:0000256" key="2">
    <source>
        <dbReference type="ARBA" id="ARBA00004613"/>
    </source>
</evidence>
<accession>A0A8C4Z7C7</accession>
<sequence>LGNVMRVIAGPLGLNFLEVSVGYSKLADLSIKYFGTASVDEDRDFTTTLNLRVYGAADEEETYHVSDTCHYPAWASREIICDPDYMEASECRRLLHGGRGHIEGHIWGGLGGGGGQIKAGTLDVEGAFQIKAIVFFSPDERPMSVTQALGKGYGVTNGPTRLVVRGSPTAPEAYQQDVSEPDSLERNRGPLITNLGSFAGGFSVTDNTISWFMPRHIDPLISADGFKLLEVHMGVNGQRLDAEEMAARQYTLVINDVHIITKIPVGAIGGYMKSAVKDNEYYTSYTIAPMLELLWAEDMTGEVTRYKVLFSITTPMAHMQPQLIDNTVQGEHLFRVSLGTFAADVVLWNITLSGVVLSVAECNARGFNVQELGSQNGFKTFTLQVPFTDPLVLKTNEEGTTLYSLHLVFGLHVLHDSSPLAYAVDLDSRAVDQVAPVLSGSCAHEVFDIIVNYGTPDFHFQIFLGKRSLTPTLAQQYGLTDHGTHIAFAVPFTDQSAVFEVIEHSHIKSRLDMALRYPETSEVFQAFSVSCSFPSTLTECYPNGTMTAMAVKFESVPTMNLSQLTLNDPTCGPVYTDDRFASFTFSVNSCGTTRKFLSNVLLYENEISLPESMTGVDDPEYELKVKCYYAYNATNSLSFIAAHANNEPYAEPAGGGLEVVIRMASDESYTMFHGPEEYPIPKYLQEPFFFEVELISTNPHVSLELENCWATLTADSSSLPRWNLIINGCPNLLDPNRVVFHPVYTDSRVQIPSHYKRFEGQMFAFAMDQDFLSDQLFVHCDVVLCDANNIMDGPCSGQCPSHGNEIDGMYD</sequence>
<reference evidence="10" key="2">
    <citation type="submission" date="2025-09" db="UniProtKB">
        <authorList>
            <consortium name="Ensembl"/>
        </authorList>
    </citation>
    <scope>IDENTIFICATION</scope>
</reference>
<keyword evidence="11" id="KW-1185">Reference proteome</keyword>
<dbReference type="AlphaFoldDB" id="A0A8C4Z7C7"/>
<evidence type="ECO:0000259" key="9">
    <source>
        <dbReference type="PROSITE" id="PS51034"/>
    </source>
</evidence>
<evidence type="ECO:0000256" key="5">
    <source>
        <dbReference type="ARBA" id="ARBA00023136"/>
    </source>
</evidence>
<evidence type="ECO:0000313" key="11">
    <source>
        <dbReference type="Proteomes" id="UP000694546"/>
    </source>
</evidence>
<keyword evidence="3" id="KW-1003">Cell membrane</keyword>
<evidence type="ECO:0000256" key="8">
    <source>
        <dbReference type="SAM" id="MobiDB-lite"/>
    </source>
</evidence>
<reference evidence="10" key="1">
    <citation type="submission" date="2025-08" db="UniProtKB">
        <authorList>
            <consortium name="Ensembl"/>
        </authorList>
    </citation>
    <scope>IDENTIFICATION</scope>
</reference>
<dbReference type="InterPro" id="IPR017977">
    <property type="entry name" value="ZP_dom_CS"/>
</dbReference>
<name>A0A8C4Z7C7_GADMO</name>
<evidence type="ECO:0000313" key="10">
    <source>
        <dbReference type="Ensembl" id="ENSGMOP00000007431.2"/>
    </source>
</evidence>
<dbReference type="GeneTree" id="ENSGT00940000163503"/>
<keyword evidence="5" id="KW-0472">Membrane</keyword>
<feature type="region of interest" description="Disordered" evidence="8">
    <location>
        <begin position="166"/>
        <end position="187"/>
    </location>
</feature>
<evidence type="ECO:0000256" key="7">
    <source>
        <dbReference type="ARBA" id="ARBA00023180"/>
    </source>
</evidence>
<dbReference type="InterPro" id="IPR001507">
    <property type="entry name" value="ZP_dom"/>
</dbReference>
<evidence type="ECO:0000256" key="3">
    <source>
        <dbReference type="ARBA" id="ARBA00022475"/>
    </source>
</evidence>
<dbReference type="Pfam" id="PF26562">
    <property type="entry name" value="Ig-like"/>
    <property type="match status" value="1"/>
</dbReference>
<comment type="subcellular location">
    <subcellularLocation>
        <location evidence="1">Cell membrane</location>
    </subcellularLocation>
    <subcellularLocation>
        <location evidence="2">Secreted</location>
    </subcellularLocation>
</comment>
<protein>
    <recommendedName>
        <fullName evidence="9">ZP domain-containing protein</fullName>
    </recommendedName>
</protein>
<feature type="domain" description="ZP" evidence="9">
    <location>
        <begin position="539"/>
        <end position="802"/>
    </location>
</feature>
<dbReference type="PROSITE" id="PS51034">
    <property type="entry name" value="ZP_2"/>
    <property type="match status" value="1"/>
</dbReference>
<dbReference type="InterPro" id="IPR055355">
    <property type="entry name" value="ZP-C"/>
</dbReference>
<dbReference type="InterPro" id="IPR055356">
    <property type="entry name" value="ZP-N"/>
</dbReference>
<dbReference type="PANTHER" id="PTHR47130">
    <property type="entry name" value="SI:DKEY-19B23.11-RELATED"/>
    <property type="match status" value="1"/>
</dbReference>
<evidence type="ECO:0000256" key="4">
    <source>
        <dbReference type="ARBA" id="ARBA00022525"/>
    </source>
</evidence>
<dbReference type="GO" id="GO:0005886">
    <property type="term" value="C:plasma membrane"/>
    <property type="evidence" value="ECO:0007669"/>
    <property type="project" value="UniProtKB-SubCell"/>
</dbReference>
<dbReference type="Gene3D" id="2.60.40.4100">
    <property type="entry name" value="Zona pellucida, ZP-C domain"/>
    <property type="match status" value="1"/>
</dbReference>
<dbReference type="PANTHER" id="PTHR47130:SF3">
    <property type="entry name" value="ZONA PELLUCIDA PROTEIN"/>
    <property type="match status" value="1"/>
</dbReference>
<dbReference type="Gene3D" id="2.60.40.3210">
    <property type="entry name" value="Zona pellucida, ZP-N domain"/>
    <property type="match status" value="1"/>
</dbReference>
<dbReference type="Ensembl" id="ENSGMOT00000007645.2">
    <property type="protein sequence ID" value="ENSGMOP00000007431.2"/>
    <property type="gene ID" value="ENSGMOG00000006986.2"/>
</dbReference>
<dbReference type="InterPro" id="IPR042235">
    <property type="entry name" value="ZP-C_dom"/>
</dbReference>
<dbReference type="Pfam" id="PF23344">
    <property type="entry name" value="ZP-N"/>
    <property type="match status" value="1"/>
</dbReference>
<dbReference type="PROSITE" id="PS00682">
    <property type="entry name" value="ZP_1"/>
    <property type="match status" value="1"/>
</dbReference>
<dbReference type="Proteomes" id="UP000694546">
    <property type="component" value="Chromosome 21"/>
</dbReference>
<keyword evidence="4" id="KW-0964">Secreted</keyword>
<keyword evidence="6" id="KW-1015">Disulfide bond</keyword>
<dbReference type="Pfam" id="PF00100">
    <property type="entry name" value="Zona_pellucida"/>
    <property type="match status" value="1"/>
</dbReference>
<organism evidence="10 11">
    <name type="scientific">Gadus morhua</name>
    <name type="common">Atlantic cod</name>
    <dbReference type="NCBI Taxonomy" id="8049"/>
    <lineage>
        <taxon>Eukaryota</taxon>
        <taxon>Metazoa</taxon>
        <taxon>Chordata</taxon>
        <taxon>Craniata</taxon>
        <taxon>Vertebrata</taxon>
        <taxon>Euteleostomi</taxon>
        <taxon>Actinopterygii</taxon>
        <taxon>Neopterygii</taxon>
        <taxon>Teleostei</taxon>
        <taxon>Neoteleostei</taxon>
        <taxon>Acanthomorphata</taxon>
        <taxon>Zeiogadaria</taxon>
        <taxon>Gadariae</taxon>
        <taxon>Gadiformes</taxon>
        <taxon>Gadoidei</taxon>
        <taxon>Gadidae</taxon>
        <taxon>Gadus</taxon>
    </lineage>
</organism>
<dbReference type="InterPro" id="IPR048290">
    <property type="entry name" value="ZP_chr"/>
</dbReference>